<keyword evidence="3" id="KW-1185">Reference proteome</keyword>
<dbReference type="STRING" id="52838.A0A4S8IH15"/>
<dbReference type="FunFam" id="1.25.40.10:FF:000387">
    <property type="entry name" value="Golgi to ER traffic protein 4"/>
    <property type="match status" value="1"/>
</dbReference>
<evidence type="ECO:0000313" key="2">
    <source>
        <dbReference type="EMBL" id="THU47553.1"/>
    </source>
</evidence>
<sequence>MSRSRGRRGELPPSQEGNADLITCGAELAVLFVETLIKGKYSYSEETLGSLYMVLTLFNLDRVRKMYKGFPNIPIPEHLEDDDDMQKLSEALVAAKVRVEGCLSFLRSAIKWSSEFGAPKNGSPQLHNMLAEYLYSESPEVDMTKVSSHFVRGNDPEKFASVLVNFMGKCYPGEDDMAIARAVMLYLSQGNLRDANNLMDELNKQLEHKQLELPDSDLIQFIKLERDSFPLFKILRQKYKTSIDRESLFDGLLDEIAEKFYGIRRSGLPDIFDDVSAGFIVKVMFHTNATNQLALSFPFFLFSKSVQRIFRCRAVKGFLHCWLTIKMNPNC</sequence>
<proteinExistence type="inferred from homology"/>
<reference evidence="2 3" key="1">
    <citation type="journal article" date="2019" name="Nat. Plants">
        <title>Genome sequencing of Musa balbisiana reveals subgenome evolution and function divergence in polyploid bananas.</title>
        <authorList>
            <person name="Yao X."/>
        </authorList>
    </citation>
    <scope>NUCLEOTIDE SEQUENCE [LARGE SCALE GENOMIC DNA]</scope>
    <source>
        <strain evidence="3">cv. DH-PKW</strain>
        <tissue evidence="2">Leaves</tissue>
    </source>
</reference>
<dbReference type="EMBL" id="PYDT01000010">
    <property type="protein sequence ID" value="THU47553.1"/>
    <property type="molecule type" value="Genomic_DNA"/>
</dbReference>
<dbReference type="Pfam" id="PF04190">
    <property type="entry name" value="GET4"/>
    <property type="match status" value="1"/>
</dbReference>
<evidence type="ECO:0000256" key="1">
    <source>
        <dbReference type="ARBA" id="ARBA00005351"/>
    </source>
</evidence>
<protein>
    <submittedName>
        <fullName evidence="2">Uncharacterized protein</fullName>
    </submittedName>
</protein>
<dbReference type="PANTHER" id="PTHR12875:SF0">
    <property type="entry name" value="GOLGI TO ER TRAFFIC PROTEIN 4 HOMOLOG"/>
    <property type="match status" value="1"/>
</dbReference>
<comment type="caution">
    <text evidence="2">The sequence shown here is derived from an EMBL/GenBank/DDBJ whole genome shotgun (WGS) entry which is preliminary data.</text>
</comment>
<gene>
    <name evidence="2" type="ORF">C4D60_Mb09t16780</name>
</gene>
<organism evidence="2 3">
    <name type="scientific">Musa balbisiana</name>
    <name type="common">Banana</name>
    <dbReference type="NCBI Taxonomy" id="52838"/>
    <lineage>
        <taxon>Eukaryota</taxon>
        <taxon>Viridiplantae</taxon>
        <taxon>Streptophyta</taxon>
        <taxon>Embryophyta</taxon>
        <taxon>Tracheophyta</taxon>
        <taxon>Spermatophyta</taxon>
        <taxon>Magnoliopsida</taxon>
        <taxon>Liliopsida</taxon>
        <taxon>Zingiberales</taxon>
        <taxon>Musaceae</taxon>
        <taxon>Musa</taxon>
    </lineage>
</organism>
<dbReference type="InterPro" id="IPR007317">
    <property type="entry name" value="GET4"/>
</dbReference>
<dbReference type="Proteomes" id="UP000317650">
    <property type="component" value="Chromosome 9"/>
</dbReference>
<dbReference type="GO" id="GO:0005829">
    <property type="term" value="C:cytosol"/>
    <property type="evidence" value="ECO:0007669"/>
    <property type="project" value="TreeGrafter"/>
</dbReference>
<dbReference type="Gene3D" id="1.25.40.10">
    <property type="entry name" value="Tetratricopeptide repeat domain"/>
    <property type="match status" value="1"/>
</dbReference>
<dbReference type="GO" id="GO:0045048">
    <property type="term" value="P:protein insertion into ER membrane"/>
    <property type="evidence" value="ECO:0007669"/>
    <property type="project" value="InterPro"/>
</dbReference>
<accession>A0A4S8IH15</accession>
<evidence type="ECO:0000313" key="3">
    <source>
        <dbReference type="Proteomes" id="UP000317650"/>
    </source>
</evidence>
<comment type="similarity">
    <text evidence="1">Belongs to the GET4 family.</text>
</comment>
<dbReference type="PANTHER" id="PTHR12875">
    <property type="entry name" value="GOLGI TO ER TRAFFIC PROTEIN 4 HOMOLOG"/>
    <property type="match status" value="1"/>
</dbReference>
<dbReference type="AlphaFoldDB" id="A0A4S8IH15"/>
<name>A0A4S8IH15_MUSBA</name>
<dbReference type="InterPro" id="IPR011990">
    <property type="entry name" value="TPR-like_helical_dom_sf"/>
</dbReference>